<accession>A0A0F9DLK6</accession>
<evidence type="ECO:0000256" key="1">
    <source>
        <dbReference type="SAM" id="MobiDB-lite"/>
    </source>
</evidence>
<comment type="caution">
    <text evidence="2">The sequence shown here is derived from an EMBL/GenBank/DDBJ whole genome shotgun (WGS) entry which is preliminary data.</text>
</comment>
<organism evidence="2">
    <name type="scientific">marine sediment metagenome</name>
    <dbReference type="NCBI Taxonomy" id="412755"/>
    <lineage>
        <taxon>unclassified sequences</taxon>
        <taxon>metagenomes</taxon>
        <taxon>ecological metagenomes</taxon>
    </lineage>
</organism>
<sequence>VRAVRRNRKPEENAEQGKKGHLWMDTSYAWEKQTQAVKN</sequence>
<proteinExistence type="predicted"/>
<protein>
    <submittedName>
        <fullName evidence="2">Uncharacterized protein</fullName>
    </submittedName>
</protein>
<dbReference type="AlphaFoldDB" id="A0A0F9DLK6"/>
<evidence type="ECO:0000313" key="2">
    <source>
        <dbReference type="EMBL" id="KKL54716.1"/>
    </source>
</evidence>
<dbReference type="EMBL" id="LAZR01031102">
    <property type="protein sequence ID" value="KKL54716.1"/>
    <property type="molecule type" value="Genomic_DNA"/>
</dbReference>
<feature type="region of interest" description="Disordered" evidence="1">
    <location>
        <begin position="1"/>
        <end position="21"/>
    </location>
</feature>
<name>A0A0F9DLK6_9ZZZZ</name>
<gene>
    <name evidence="2" type="ORF">LCGC14_2262650</name>
</gene>
<feature type="compositionally biased region" description="Basic and acidic residues" evidence="1">
    <location>
        <begin position="9"/>
        <end position="18"/>
    </location>
</feature>
<feature type="non-terminal residue" evidence="2">
    <location>
        <position position="1"/>
    </location>
</feature>
<reference evidence="2" key="1">
    <citation type="journal article" date="2015" name="Nature">
        <title>Complex archaea that bridge the gap between prokaryotes and eukaryotes.</title>
        <authorList>
            <person name="Spang A."/>
            <person name="Saw J.H."/>
            <person name="Jorgensen S.L."/>
            <person name="Zaremba-Niedzwiedzka K."/>
            <person name="Martijn J."/>
            <person name="Lind A.E."/>
            <person name="van Eijk R."/>
            <person name="Schleper C."/>
            <person name="Guy L."/>
            <person name="Ettema T.J."/>
        </authorList>
    </citation>
    <scope>NUCLEOTIDE SEQUENCE</scope>
</reference>